<protein>
    <submittedName>
        <fullName evidence="1">Uncharacterized protein</fullName>
    </submittedName>
</protein>
<evidence type="ECO:0000313" key="1">
    <source>
        <dbReference type="EMBL" id="VDN45179.1"/>
    </source>
</evidence>
<gene>
    <name evidence="1" type="ORF">DILT_LOCUS19539</name>
</gene>
<sequence length="115" mass="13175">MPDAGEYSLEVYANDPQRDGNDFFVVSTAYNFWVNDSNALNPSPDRHLGPRVKRHLGLDMSGYLQLMNQKLPLQSTVVAKDHAIFITLYKFDHYSNTSVNALGRFRLLEYQCECI</sequence>
<accession>A0A3P7RWM9</accession>
<organism evidence="1 2">
    <name type="scientific">Dibothriocephalus latus</name>
    <name type="common">Fish tapeworm</name>
    <name type="synonym">Diphyllobothrium latum</name>
    <dbReference type="NCBI Taxonomy" id="60516"/>
    <lineage>
        <taxon>Eukaryota</taxon>
        <taxon>Metazoa</taxon>
        <taxon>Spiralia</taxon>
        <taxon>Lophotrochozoa</taxon>
        <taxon>Platyhelminthes</taxon>
        <taxon>Cestoda</taxon>
        <taxon>Eucestoda</taxon>
        <taxon>Diphyllobothriidea</taxon>
        <taxon>Diphyllobothriidae</taxon>
        <taxon>Dibothriocephalus</taxon>
    </lineage>
</organism>
<proteinExistence type="predicted"/>
<dbReference type="EMBL" id="UYRU01115072">
    <property type="protein sequence ID" value="VDN45179.1"/>
    <property type="molecule type" value="Genomic_DNA"/>
</dbReference>
<evidence type="ECO:0000313" key="2">
    <source>
        <dbReference type="Proteomes" id="UP000281553"/>
    </source>
</evidence>
<keyword evidence="2" id="KW-1185">Reference proteome</keyword>
<name>A0A3P7RWM9_DIBLA</name>
<dbReference type="Proteomes" id="UP000281553">
    <property type="component" value="Unassembled WGS sequence"/>
</dbReference>
<dbReference type="AlphaFoldDB" id="A0A3P7RWM9"/>
<reference evidence="1 2" key="1">
    <citation type="submission" date="2018-11" db="EMBL/GenBank/DDBJ databases">
        <authorList>
            <consortium name="Pathogen Informatics"/>
        </authorList>
    </citation>
    <scope>NUCLEOTIDE SEQUENCE [LARGE SCALE GENOMIC DNA]</scope>
</reference>